<evidence type="ECO:0000259" key="11">
    <source>
        <dbReference type="PROSITE" id="PS50862"/>
    </source>
</evidence>
<comment type="similarity">
    <text evidence="1">Belongs to the class-II aminoacyl-tRNA synthetase family.</text>
</comment>
<dbReference type="EC" id="6.1.1.3" evidence="2"/>
<evidence type="ECO:0000256" key="10">
    <source>
        <dbReference type="SAM" id="Phobius"/>
    </source>
</evidence>
<keyword evidence="7" id="KW-0030">Aminoacyl-tRNA synthetase</keyword>
<reference evidence="12 13" key="1">
    <citation type="journal article" date="2020" name="Nature">
        <title>Six reference-quality genomes reveal evolution of bat adaptations.</title>
        <authorList>
            <person name="Jebb D."/>
            <person name="Huang Z."/>
            <person name="Pippel M."/>
            <person name="Hughes G.M."/>
            <person name="Lavrichenko K."/>
            <person name="Devanna P."/>
            <person name="Winkler S."/>
            <person name="Jermiin L.S."/>
            <person name="Skirmuntt E.C."/>
            <person name="Katzourakis A."/>
            <person name="Burkitt-Gray L."/>
            <person name="Ray D.A."/>
            <person name="Sullivan K.A.M."/>
            <person name="Roscito J.G."/>
            <person name="Kirilenko B.M."/>
            <person name="Davalos L.M."/>
            <person name="Corthals A.P."/>
            <person name="Power M.L."/>
            <person name="Jones G."/>
            <person name="Ransome R.D."/>
            <person name="Dechmann D.K.N."/>
            <person name="Locatelli A.G."/>
            <person name="Puechmaille S.J."/>
            <person name="Fedrigo O."/>
            <person name="Jarvis E.D."/>
            <person name="Hiller M."/>
            <person name="Vernes S.C."/>
            <person name="Myers E.W."/>
            <person name="Teeling E.C."/>
        </authorList>
    </citation>
    <scope>NUCLEOTIDE SEQUENCE [LARGE SCALE GENOMIC DNA]</scope>
    <source>
        <strain evidence="12">Bat1K_MPI-CBG_1</strain>
    </source>
</reference>
<feature type="transmembrane region" description="Helical" evidence="10">
    <location>
        <begin position="109"/>
        <end position="130"/>
    </location>
</feature>
<dbReference type="PROSITE" id="PS50862">
    <property type="entry name" value="AA_TRNA_LIGASE_II"/>
    <property type="match status" value="1"/>
</dbReference>
<dbReference type="Gene3D" id="3.30.930.10">
    <property type="entry name" value="Bira Bifunctional Protein, Domain 2"/>
    <property type="match status" value="1"/>
</dbReference>
<dbReference type="GO" id="GO:0005739">
    <property type="term" value="C:mitochondrion"/>
    <property type="evidence" value="ECO:0007669"/>
    <property type="project" value="TreeGrafter"/>
</dbReference>
<evidence type="ECO:0000256" key="8">
    <source>
        <dbReference type="ARBA" id="ARBA00031900"/>
    </source>
</evidence>
<keyword evidence="10" id="KW-1133">Transmembrane helix</keyword>
<proteinExistence type="inferred from homology"/>
<keyword evidence="3" id="KW-0436">Ligase</keyword>
<dbReference type="SUPFAM" id="SSF55681">
    <property type="entry name" value="Class II aaRS and biotin synthetases"/>
    <property type="match status" value="1"/>
</dbReference>
<dbReference type="PANTHER" id="PTHR11451:SF36">
    <property type="entry name" value="THREONINE--TRNA LIGASE 1, CYTOPLASMIC"/>
    <property type="match status" value="1"/>
</dbReference>
<comment type="catalytic activity">
    <reaction evidence="9">
        <text>tRNA(Thr) + L-threonine + ATP = L-threonyl-tRNA(Thr) + AMP + diphosphate + H(+)</text>
        <dbReference type="Rhea" id="RHEA:24624"/>
        <dbReference type="Rhea" id="RHEA-COMP:9670"/>
        <dbReference type="Rhea" id="RHEA-COMP:9704"/>
        <dbReference type="ChEBI" id="CHEBI:15378"/>
        <dbReference type="ChEBI" id="CHEBI:30616"/>
        <dbReference type="ChEBI" id="CHEBI:33019"/>
        <dbReference type="ChEBI" id="CHEBI:57926"/>
        <dbReference type="ChEBI" id="CHEBI:78442"/>
        <dbReference type="ChEBI" id="CHEBI:78534"/>
        <dbReference type="ChEBI" id="CHEBI:456215"/>
        <dbReference type="EC" id="6.1.1.3"/>
    </reaction>
</comment>
<evidence type="ECO:0000256" key="9">
    <source>
        <dbReference type="ARBA" id="ARBA00049515"/>
    </source>
</evidence>
<comment type="caution">
    <text evidence="12">The sequence shown here is derived from an EMBL/GenBank/DDBJ whole genome shotgun (WGS) entry which is preliminary data.</text>
</comment>
<evidence type="ECO:0000313" key="12">
    <source>
        <dbReference type="EMBL" id="KAF6104216.1"/>
    </source>
</evidence>
<dbReference type="PANTHER" id="PTHR11451">
    <property type="entry name" value="THREONINE-TRNA LIGASE"/>
    <property type="match status" value="1"/>
</dbReference>
<dbReference type="PRINTS" id="PR01047">
    <property type="entry name" value="TRNASYNTHTHR"/>
</dbReference>
<feature type="domain" description="Aminoacyl-transfer RNA synthetases class-II family profile" evidence="11">
    <location>
        <begin position="1"/>
        <end position="116"/>
    </location>
</feature>
<keyword evidence="5" id="KW-0067">ATP-binding</keyword>
<keyword evidence="6" id="KW-0648">Protein biosynthesis</keyword>
<evidence type="ECO:0000313" key="13">
    <source>
        <dbReference type="Proteomes" id="UP000664940"/>
    </source>
</evidence>
<evidence type="ECO:0000256" key="7">
    <source>
        <dbReference type="ARBA" id="ARBA00023146"/>
    </source>
</evidence>
<gene>
    <name evidence="12" type="ORF">HJG60_011223</name>
</gene>
<keyword evidence="10" id="KW-0472">Membrane</keyword>
<dbReference type="InterPro" id="IPR002320">
    <property type="entry name" value="Thr-tRNA-ligase_IIa"/>
</dbReference>
<dbReference type="AlphaFoldDB" id="A0A834E551"/>
<evidence type="ECO:0000256" key="3">
    <source>
        <dbReference type="ARBA" id="ARBA00022598"/>
    </source>
</evidence>
<sequence length="160" mass="19067">MEFIKSEYRKQGFLEVITPNIYNSQLWVTSGHWQHYSKNMSSFEVEKEQFALKPMNCLGHCLMFDHRPRSWRELPLWLADLGVLHRNELSCGHSRDSWMQRFQHDDAHIFCTMEQIVWVFCIQYIAYLYFLSNGTCLLTRKNSLEILKSGIKLGNNWKTV</sequence>
<dbReference type="InterPro" id="IPR006195">
    <property type="entry name" value="aa-tRNA-synth_II"/>
</dbReference>
<dbReference type="Proteomes" id="UP000664940">
    <property type="component" value="Unassembled WGS sequence"/>
</dbReference>
<accession>A0A834E551</accession>
<dbReference type="GO" id="GO:0005524">
    <property type="term" value="F:ATP binding"/>
    <property type="evidence" value="ECO:0007669"/>
    <property type="project" value="UniProtKB-KW"/>
</dbReference>
<dbReference type="InterPro" id="IPR045864">
    <property type="entry name" value="aa-tRNA-synth_II/BPL/LPL"/>
</dbReference>
<organism evidence="12 13">
    <name type="scientific">Phyllostomus discolor</name>
    <name type="common">pale spear-nosed bat</name>
    <dbReference type="NCBI Taxonomy" id="89673"/>
    <lineage>
        <taxon>Eukaryota</taxon>
        <taxon>Metazoa</taxon>
        <taxon>Chordata</taxon>
        <taxon>Craniata</taxon>
        <taxon>Vertebrata</taxon>
        <taxon>Euteleostomi</taxon>
        <taxon>Mammalia</taxon>
        <taxon>Eutheria</taxon>
        <taxon>Laurasiatheria</taxon>
        <taxon>Chiroptera</taxon>
        <taxon>Yangochiroptera</taxon>
        <taxon>Phyllostomidae</taxon>
        <taxon>Phyllostominae</taxon>
        <taxon>Phyllostomus</taxon>
    </lineage>
</organism>
<evidence type="ECO:0000256" key="2">
    <source>
        <dbReference type="ARBA" id="ARBA00013163"/>
    </source>
</evidence>
<keyword evidence="4" id="KW-0547">Nucleotide-binding</keyword>
<evidence type="ECO:0000256" key="1">
    <source>
        <dbReference type="ARBA" id="ARBA00008226"/>
    </source>
</evidence>
<evidence type="ECO:0000256" key="6">
    <source>
        <dbReference type="ARBA" id="ARBA00022917"/>
    </source>
</evidence>
<dbReference type="EMBL" id="JABVXQ010000006">
    <property type="protein sequence ID" value="KAF6104216.1"/>
    <property type="molecule type" value="Genomic_DNA"/>
</dbReference>
<evidence type="ECO:0000256" key="5">
    <source>
        <dbReference type="ARBA" id="ARBA00022840"/>
    </source>
</evidence>
<name>A0A834E551_9CHIR</name>
<dbReference type="GO" id="GO:0004829">
    <property type="term" value="F:threonine-tRNA ligase activity"/>
    <property type="evidence" value="ECO:0007669"/>
    <property type="project" value="UniProtKB-EC"/>
</dbReference>
<evidence type="ECO:0000256" key="4">
    <source>
        <dbReference type="ARBA" id="ARBA00022741"/>
    </source>
</evidence>
<dbReference type="Pfam" id="PF00587">
    <property type="entry name" value="tRNA-synt_2b"/>
    <property type="match status" value="1"/>
</dbReference>
<keyword evidence="10" id="KW-0812">Transmembrane</keyword>
<dbReference type="GO" id="GO:0006435">
    <property type="term" value="P:threonyl-tRNA aminoacylation"/>
    <property type="evidence" value="ECO:0007669"/>
    <property type="project" value="InterPro"/>
</dbReference>
<dbReference type="InterPro" id="IPR002314">
    <property type="entry name" value="aa-tRNA-synt_IIb"/>
</dbReference>
<protein>
    <recommendedName>
        <fullName evidence="2">threonine--tRNA ligase</fullName>
        <ecNumber evidence="2">6.1.1.3</ecNumber>
    </recommendedName>
    <alternativeName>
        <fullName evidence="8">Threonyl-tRNA synthetase</fullName>
    </alternativeName>
</protein>